<evidence type="ECO:0000313" key="1">
    <source>
        <dbReference type="EMBL" id="GER35869.1"/>
    </source>
</evidence>
<dbReference type="EMBL" id="BKCP01005039">
    <property type="protein sequence ID" value="GER35869.1"/>
    <property type="molecule type" value="Genomic_DNA"/>
</dbReference>
<comment type="caution">
    <text evidence="1">The sequence shown here is derived from an EMBL/GenBank/DDBJ whole genome shotgun (WGS) entry which is preliminary data.</text>
</comment>
<sequence>MKLQKISSHRAWAVPSPIIMGPFAPGATTVNVQPPSEKVCSIELLTTALSARAPKTPPKHCANMYTKALDMEIIPTRPAEKEIIGFMWPPEIGWTANRRIEIMIAANAESMRFGILTSDSIVEITIVSSMNTRTAVPRSSELQFRTLQT</sequence>
<dbReference type="Proteomes" id="UP000325081">
    <property type="component" value="Unassembled WGS sequence"/>
</dbReference>
<name>A0A5A7PST3_STRAF</name>
<gene>
    <name evidence="1" type="ORF">STAS_12180</name>
</gene>
<keyword evidence="2" id="KW-1185">Reference proteome</keyword>
<reference evidence="2" key="1">
    <citation type="journal article" date="2019" name="Curr. Biol.">
        <title>Genome Sequence of Striga asiatica Provides Insight into the Evolution of Plant Parasitism.</title>
        <authorList>
            <person name="Yoshida S."/>
            <person name="Kim S."/>
            <person name="Wafula E.K."/>
            <person name="Tanskanen J."/>
            <person name="Kim Y.M."/>
            <person name="Honaas L."/>
            <person name="Yang Z."/>
            <person name="Spallek T."/>
            <person name="Conn C.E."/>
            <person name="Ichihashi Y."/>
            <person name="Cheong K."/>
            <person name="Cui S."/>
            <person name="Der J.P."/>
            <person name="Gundlach H."/>
            <person name="Jiao Y."/>
            <person name="Hori C."/>
            <person name="Ishida J.K."/>
            <person name="Kasahara H."/>
            <person name="Kiba T."/>
            <person name="Kim M.S."/>
            <person name="Koo N."/>
            <person name="Laohavisit A."/>
            <person name="Lee Y.H."/>
            <person name="Lumba S."/>
            <person name="McCourt P."/>
            <person name="Mortimer J.C."/>
            <person name="Mutuku J.M."/>
            <person name="Nomura T."/>
            <person name="Sasaki-Sekimoto Y."/>
            <person name="Seto Y."/>
            <person name="Wang Y."/>
            <person name="Wakatake T."/>
            <person name="Sakakibara H."/>
            <person name="Demura T."/>
            <person name="Yamaguchi S."/>
            <person name="Yoneyama K."/>
            <person name="Manabe R.I."/>
            <person name="Nelson D.C."/>
            <person name="Schulman A.H."/>
            <person name="Timko M.P."/>
            <person name="dePamphilis C.W."/>
            <person name="Choi D."/>
            <person name="Shirasu K."/>
        </authorList>
    </citation>
    <scope>NUCLEOTIDE SEQUENCE [LARGE SCALE GENOMIC DNA]</scope>
    <source>
        <strain evidence="2">cv. UVA1</strain>
    </source>
</reference>
<organism evidence="1 2">
    <name type="scientific">Striga asiatica</name>
    <name type="common">Asiatic witchweed</name>
    <name type="synonym">Buchnera asiatica</name>
    <dbReference type="NCBI Taxonomy" id="4170"/>
    <lineage>
        <taxon>Eukaryota</taxon>
        <taxon>Viridiplantae</taxon>
        <taxon>Streptophyta</taxon>
        <taxon>Embryophyta</taxon>
        <taxon>Tracheophyta</taxon>
        <taxon>Spermatophyta</taxon>
        <taxon>Magnoliopsida</taxon>
        <taxon>eudicotyledons</taxon>
        <taxon>Gunneridae</taxon>
        <taxon>Pentapetalae</taxon>
        <taxon>asterids</taxon>
        <taxon>lamiids</taxon>
        <taxon>Lamiales</taxon>
        <taxon>Orobanchaceae</taxon>
        <taxon>Buchnereae</taxon>
        <taxon>Striga</taxon>
    </lineage>
</organism>
<evidence type="ECO:0000313" key="2">
    <source>
        <dbReference type="Proteomes" id="UP000325081"/>
    </source>
</evidence>
<protein>
    <submittedName>
        <fullName evidence="1">2-succinyl-5-enolpyruvyl-6-hydroxy-3-cyclohexene-1-carboxylate synthase</fullName>
    </submittedName>
</protein>
<dbReference type="AlphaFoldDB" id="A0A5A7PST3"/>
<proteinExistence type="predicted"/>
<accession>A0A5A7PST3</accession>